<sequence>TNNYKMFSAKYLIVVALLVCCLLCQEAVEAHFLGKVGHDVHKAAEKVDKVAKTIGKAKGAIAAGTAVAGIIAGAAAVA</sequence>
<dbReference type="KEGG" id="bdr:109579944"/>
<proteinExistence type="predicted"/>
<organism evidence="2 3">
    <name type="scientific">Bactrocera dorsalis</name>
    <name type="common">Oriental fruit fly</name>
    <name type="synonym">Dacus dorsalis</name>
    <dbReference type="NCBI Taxonomy" id="27457"/>
    <lineage>
        <taxon>Eukaryota</taxon>
        <taxon>Metazoa</taxon>
        <taxon>Ecdysozoa</taxon>
        <taxon>Arthropoda</taxon>
        <taxon>Hexapoda</taxon>
        <taxon>Insecta</taxon>
        <taxon>Pterygota</taxon>
        <taxon>Neoptera</taxon>
        <taxon>Endopterygota</taxon>
        <taxon>Diptera</taxon>
        <taxon>Brachycera</taxon>
        <taxon>Muscomorpha</taxon>
        <taxon>Tephritoidea</taxon>
        <taxon>Tephritidae</taxon>
        <taxon>Bactrocera</taxon>
        <taxon>Bactrocera</taxon>
    </lineage>
</organism>
<dbReference type="Proteomes" id="UP001652620">
    <property type="component" value="Chromosome 2"/>
</dbReference>
<feature type="signal peptide" evidence="1">
    <location>
        <begin position="1"/>
        <end position="30"/>
    </location>
</feature>
<gene>
    <name evidence="3" type="primary">LOC109579944</name>
</gene>
<feature type="non-terminal residue" evidence="3">
    <location>
        <position position="1"/>
    </location>
</feature>
<dbReference type="RefSeq" id="XP_019847900.2">
    <property type="nucleotide sequence ID" value="XM_019992341.3"/>
</dbReference>
<name>A0A6J0RKL5_BACDO</name>
<protein>
    <submittedName>
        <fullName evidence="3">Uncharacterized protein LOC109579944</fullName>
    </submittedName>
</protein>
<feature type="chain" id="PRO_5046293727" evidence="1">
    <location>
        <begin position="31"/>
        <end position="78"/>
    </location>
</feature>
<dbReference type="InParanoid" id="A0A6J0RKL5"/>
<dbReference type="AlphaFoldDB" id="A0A6J0RKL5"/>
<reference evidence="2" key="1">
    <citation type="submission" date="2025-05" db="UniProtKB">
        <authorList>
            <consortium name="RefSeq"/>
        </authorList>
    </citation>
    <scope>NUCLEOTIDE SEQUENCE [LARGE SCALE GENOMIC DNA]</scope>
</reference>
<reference evidence="3" key="2">
    <citation type="submission" date="2025-08" db="UniProtKB">
        <authorList>
            <consortium name="RefSeq"/>
        </authorList>
    </citation>
    <scope>IDENTIFICATION</scope>
    <source>
        <tissue evidence="3">Adult</tissue>
    </source>
</reference>
<evidence type="ECO:0000256" key="1">
    <source>
        <dbReference type="SAM" id="SignalP"/>
    </source>
</evidence>
<dbReference type="GeneID" id="109579944"/>
<keyword evidence="1" id="KW-0732">Signal</keyword>
<accession>A0A6J0RKL5</accession>
<evidence type="ECO:0000313" key="2">
    <source>
        <dbReference type="Proteomes" id="UP001652620"/>
    </source>
</evidence>
<keyword evidence="2" id="KW-1185">Reference proteome</keyword>
<evidence type="ECO:0000313" key="3">
    <source>
        <dbReference type="RefSeq" id="XP_019847900.2"/>
    </source>
</evidence>